<dbReference type="InterPro" id="IPR016024">
    <property type="entry name" value="ARM-type_fold"/>
</dbReference>
<dbReference type="SUPFAM" id="SSF48371">
    <property type="entry name" value="ARM repeat"/>
    <property type="match status" value="1"/>
</dbReference>
<sequence>MFAGMDEIDWASMRHAYGPAAEMPEVIRGLIAERKKTRSWAQDCMWSGIHHQGDVYECTLRAVPFLLEAAATPDLPGRAEILRLLASIGSAEVDDLDALPATGGLWRAAQPAVAQGHSTFLTLLADRTKGVRRSAPEVLLVCRDRTAGTVRSLRERLAVEKDVATRAAMISAIGTIVRRLRAGHLDGADSDELFAWLGELVAGSPHPDVRLAALTERLRLTDESDDDLASTLHDMLGETDAIDLRDLREALGDRVAVRNSLLTRIVRAGSDSRRLNAMWAASGAASHWRGDYSDLMLAFTELLPNPRTRPLALRMLAGDSWPLVAPVADRVFGFIEEALGRGAPVYAAQKPHFWSFEGGTIWALTTTLAKLRDPRALPIIARALEEDVLPVGCRPPLYAYREEIAPLVPLLGGQIRRAITDGDHEAGLDLLWNLRRAGPAAVEALPEVSALVPYDTSWGQSLLALAEMGPAASSAAPLVRERLVNGGPRIIGQAAETLAAVLGGAAEAELRALLAHENADVRKGAANGLRAIGVPAAEVLHAYAENDYWSLRTVGPAAVHLVPRLRAAVTKAFFPEAVLTLLWKITGDTDTYLPALLENWRRKRTRNNLTAEAWIEMGPAAAAAEPLLRAELAEPVRSTYEPGSHGSADIEDDEAYLALCRKALAAVTATT</sequence>
<gene>
    <name evidence="1" type="ORF">SAMN06264365_12915</name>
</gene>
<proteinExistence type="predicted"/>
<dbReference type="InterPro" id="IPR011989">
    <property type="entry name" value="ARM-like"/>
</dbReference>
<dbReference type="Proteomes" id="UP000198415">
    <property type="component" value="Unassembled WGS sequence"/>
</dbReference>
<evidence type="ECO:0000313" key="2">
    <source>
        <dbReference type="Proteomes" id="UP000198415"/>
    </source>
</evidence>
<accession>A0A239IGP1</accession>
<keyword evidence="2" id="KW-1185">Reference proteome</keyword>
<dbReference type="Gene3D" id="1.25.10.10">
    <property type="entry name" value="Leucine-rich Repeat Variant"/>
    <property type="match status" value="1"/>
</dbReference>
<evidence type="ECO:0000313" key="1">
    <source>
        <dbReference type="EMBL" id="SNS92767.1"/>
    </source>
</evidence>
<dbReference type="EMBL" id="FZNR01000029">
    <property type="protein sequence ID" value="SNS92767.1"/>
    <property type="molecule type" value="Genomic_DNA"/>
</dbReference>
<protein>
    <recommendedName>
        <fullName evidence="3">HEAT repeat</fullName>
    </recommendedName>
</protein>
<reference evidence="1 2" key="1">
    <citation type="submission" date="2017-06" db="EMBL/GenBank/DDBJ databases">
        <authorList>
            <person name="Kim H.J."/>
            <person name="Triplett B.A."/>
        </authorList>
    </citation>
    <scope>NUCLEOTIDE SEQUENCE [LARGE SCALE GENOMIC DNA]</scope>
    <source>
        <strain evidence="1 2">DSM 43151</strain>
    </source>
</reference>
<evidence type="ECO:0008006" key="3">
    <source>
        <dbReference type="Google" id="ProtNLM"/>
    </source>
</evidence>
<organism evidence="1 2">
    <name type="scientific">Actinoplanes regularis</name>
    <dbReference type="NCBI Taxonomy" id="52697"/>
    <lineage>
        <taxon>Bacteria</taxon>
        <taxon>Bacillati</taxon>
        <taxon>Actinomycetota</taxon>
        <taxon>Actinomycetes</taxon>
        <taxon>Micromonosporales</taxon>
        <taxon>Micromonosporaceae</taxon>
        <taxon>Actinoplanes</taxon>
    </lineage>
</organism>
<name>A0A239IGP1_9ACTN</name>
<dbReference type="AlphaFoldDB" id="A0A239IGP1"/>